<dbReference type="OrthoDB" id="21121at2"/>
<dbReference type="SUPFAM" id="SSF55729">
    <property type="entry name" value="Acyl-CoA N-acyltransferases (Nat)"/>
    <property type="match status" value="1"/>
</dbReference>
<dbReference type="EMBL" id="CP018154">
    <property type="protein sequence ID" value="APG62860.1"/>
    <property type="molecule type" value="Genomic_DNA"/>
</dbReference>
<dbReference type="STRING" id="1913578.LPB140_08715"/>
<dbReference type="KEGG" id="sphl:LPB140_08715"/>
<dbReference type="NCBIfam" id="TIGR03243">
    <property type="entry name" value="arg_catab_AOST"/>
    <property type="match status" value="1"/>
</dbReference>
<dbReference type="GO" id="GO:0006527">
    <property type="term" value="P:L-arginine catabolic process"/>
    <property type="evidence" value="ECO:0007669"/>
    <property type="project" value="InterPro"/>
</dbReference>
<sequence length="347" mass="38479">MTYILRPVQTGDVQPIYEMAKSTGGGFTNLPPDKKTLSAKIERSIASFIRVGDEISDDIFMFVLADDEAGVIHGTCQIFASVGQRWPFYSYRISALTQHSEELGRTFRADILNLSTDLEGCTEVGGLYLHPNARSGGLGLLLARSRYLFIRNHRNRFADKTLAELRGVIDPAGSSPFWNGVAGRFFGMSFQEADEFNGKNGNQFIADLMPKHPVYIAMLPDSARAVIGVPHTSGRAAMRMLENENFVWEKYVDIFDGGPTMSVNTDRISTIEKTNDGVISDIISYEDSNKIADANMVKMLICAGQLNDFRCAYGWVKQDKDNVQIDMICAKSLRLNIGDSISFVPRG</sequence>
<evidence type="ECO:0000313" key="5">
    <source>
        <dbReference type="Proteomes" id="UP000242561"/>
    </source>
</evidence>
<proteinExistence type="predicted"/>
<dbReference type="Proteomes" id="UP000242561">
    <property type="component" value="Chromosome"/>
</dbReference>
<evidence type="ECO:0000256" key="1">
    <source>
        <dbReference type="ARBA" id="ARBA00022503"/>
    </source>
</evidence>
<dbReference type="InterPro" id="IPR007041">
    <property type="entry name" value="Arg_succinylTrfase_AstA/AruG"/>
</dbReference>
<keyword evidence="1" id="KW-0056">Arginine metabolism</keyword>
<evidence type="ECO:0000313" key="4">
    <source>
        <dbReference type="EMBL" id="APG62860.1"/>
    </source>
</evidence>
<dbReference type="GO" id="GO:0008791">
    <property type="term" value="F:arginine N-succinyltransferase activity"/>
    <property type="evidence" value="ECO:0007669"/>
    <property type="project" value="InterPro"/>
</dbReference>
<reference evidence="4 5" key="1">
    <citation type="submission" date="2016-11" db="EMBL/GenBank/DDBJ databases">
        <title>Sphingorhabdus sp. LPB0140, isolated from marine environment.</title>
        <authorList>
            <person name="Kim E."/>
            <person name="Yi H."/>
        </authorList>
    </citation>
    <scope>NUCLEOTIDE SEQUENCE [LARGE SCALE GENOMIC DNA]</scope>
    <source>
        <strain evidence="4 5">LPB0140</strain>
    </source>
</reference>
<dbReference type="Pfam" id="PF04958">
    <property type="entry name" value="AstA"/>
    <property type="match status" value="1"/>
</dbReference>
<evidence type="ECO:0000256" key="2">
    <source>
        <dbReference type="ARBA" id="ARBA00022679"/>
    </source>
</evidence>
<name>A0A1L3JCK5_9SPHN</name>
<keyword evidence="5" id="KW-1185">Reference proteome</keyword>
<keyword evidence="2 4" id="KW-0808">Transferase</keyword>
<dbReference type="AlphaFoldDB" id="A0A1L3JCK5"/>
<dbReference type="InterPro" id="IPR016181">
    <property type="entry name" value="Acyl_CoA_acyltransferase"/>
</dbReference>
<gene>
    <name evidence="4" type="ORF">LPB140_08715</name>
</gene>
<dbReference type="RefSeq" id="WP_072559509.1">
    <property type="nucleotide sequence ID" value="NZ_CP018154.1"/>
</dbReference>
<keyword evidence="3" id="KW-0012">Acyltransferase</keyword>
<organism evidence="4 5">
    <name type="scientific">Sphingorhabdus lutea</name>
    <dbReference type="NCBI Taxonomy" id="1913578"/>
    <lineage>
        <taxon>Bacteria</taxon>
        <taxon>Pseudomonadati</taxon>
        <taxon>Pseudomonadota</taxon>
        <taxon>Alphaproteobacteria</taxon>
        <taxon>Sphingomonadales</taxon>
        <taxon>Sphingomonadaceae</taxon>
        <taxon>Sphingorhabdus</taxon>
    </lineage>
</organism>
<protein>
    <submittedName>
        <fullName evidence="4">Arginine N-succinyltransferase</fullName>
    </submittedName>
</protein>
<evidence type="ECO:0000256" key="3">
    <source>
        <dbReference type="ARBA" id="ARBA00023315"/>
    </source>
</evidence>
<dbReference type="PANTHER" id="PTHR30420:SF1">
    <property type="entry name" value="ARGININE N-SUCCINYLTRANSFERASE"/>
    <property type="match status" value="1"/>
</dbReference>
<dbReference type="PANTHER" id="PTHR30420">
    <property type="entry name" value="N-SUCCINYLARGININE DIHYDROLASE"/>
    <property type="match status" value="1"/>
</dbReference>
<accession>A0A1L3JCK5</accession>